<evidence type="ECO:0000259" key="5">
    <source>
        <dbReference type="PROSITE" id="PS50977"/>
    </source>
</evidence>
<keyword evidence="1" id="KW-0805">Transcription regulation</keyword>
<dbReference type="InterPro" id="IPR050109">
    <property type="entry name" value="HTH-type_TetR-like_transc_reg"/>
</dbReference>
<evidence type="ECO:0000313" key="7">
    <source>
        <dbReference type="Proteomes" id="UP001595867"/>
    </source>
</evidence>
<feature type="DNA-binding region" description="H-T-H motif" evidence="4">
    <location>
        <begin position="41"/>
        <end position="60"/>
    </location>
</feature>
<evidence type="ECO:0000256" key="3">
    <source>
        <dbReference type="ARBA" id="ARBA00023163"/>
    </source>
</evidence>
<keyword evidence="7" id="KW-1185">Reference proteome</keyword>
<name>A0ABV8J6Y3_9ACTN</name>
<dbReference type="RefSeq" id="WP_378072846.1">
    <property type="nucleotide sequence ID" value="NZ_JBHSBL010000029.1"/>
</dbReference>
<dbReference type="InterPro" id="IPR036271">
    <property type="entry name" value="Tet_transcr_reg_TetR-rel_C_sf"/>
</dbReference>
<protein>
    <submittedName>
        <fullName evidence="6">TetR/AcrR family transcriptional regulator</fullName>
    </submittedName>
</protein>
<dbReference type="InterPro" id="IPR011075">
    <property type="entry name" value="TetR_C"/>
</dbReference>
<sequence>MTEPNRRTRGIQRGPRSIQVVESVRAATLAELSRTGFAGLTIDAVAKAAGVSRPTIYRRWPSKAALLQSVVEPLLERYDVDPRTGSAFGDLLALMVLIRENAARPEGRAMITAATTGAAELHELVHAANARTVAPFHRALQRAVERGELSPASDVPIIAYILFQAVVMWEPAHGSPPSDPDLHRILTTVLTPAV</sequence>
<organism evidence="6 7">
    <name type="scientific">Actinoplanes subglobosus</name>
    <dbReference type="NCBI Taxonomy" id="1547892"/>
    <lineage>
        <taxon>Bacteria</taxon>
        <taxon>Bacillati</taxon>
        <taxon>Actinomycetota</taxon>
        <taxon>Actinomycetes</taxon>
        <taxon>Micromonosporales</taxon>
        <taxon>Micromonosporaceae</taxon>
        <taxon>Actinoplanes</taxon>
    </lineage>
</organism>
<dbReference type="PROSITE" id="PS01081">
    <property type="entry name" value="HTH_TETR_1"/>
    <property type="match status" value="1"/>
</dbReference>
<proteinExistence type="predicted"/>
<dbReference type="SUPFAM" id="SSF46689">
    <property type="entry name" value="Homeodomain-like"/>
    <property type="match status" value="1"/>
</dbReference>
<gene>
    <name evidence="6" type="ORF">ACFO0C_44175</name>
</gene>
<comment type="caution">
    <text evidence="6">The sequence shown here is derived from an EMBL/GenBank/DDBJ whole genome shotgun (WGS) entry which is preliminary data.</text>
</comment>
<evidence type="ECO:0000256" key="1">
    <source>
        <dbReference type="ARBA" id="ARBA00023015"/>
    </source>
</evidence>
<evidence type="ECO:0000256" key="2">
    <source>
        <dbReference type="ARBA" id="ARBA00023125"/>
    </source>
</evidence>
<evidence type="ECO:0000256" key="4">
    <source>
        <dbReference type="PROSITE-ProRule" id="PRU00335"/>
    </source>
</evidence>
<dbReference type="InterPro" id="IPR009057">
    <property type="entry name" value="Homeodomain-like_sf"/>
</dbReference>
<dbReference type="Gene3D" id="1.10.357.10">
    <property type="entry name" value="Tetracycline Repressor, domain 2"/>
    <property type="match status" value="1"/>
</dbReference>
<keyword evidence="3" id="KW-0804">Transcription</keyword>
<dbReference type="InterPro" id="IPR001647">
    <property type="entry name" value="HTH_TetR"/>
</dbReference>
<accession>A0ABV8J6Y3</accession>
<dbReference type="PROSITE" id="PS50977">
    <property type="entry name" value="HTH_TETR_2"/>
    <property type="match status" value="1"/>
</dbReference>
<dbReference type="Gene3D" id="1.10.10.60">
    <property type="entry name" value="Homeodomain-like"/>
    <property type="match status" value="1"/>
</dbReference>
<dbReference type="EMBL" id="JBHSBL010000029">
    <property type="protein sequence ID" value="MFC4071975.1"/>
    <property type="molecule type" value="Genomic_DNA"/>
</dbReference>
<evidence type="ECO:0000313" key="6">
    <source>
        <dbReference type="EMBL" id="MFC4071975.1"/>
    </source>
</evidence>
<dbReference type="SUPFAM" id="SSF48498">
    <property type="entry name" value="Tetracyclin repressor-like, C-terminal domain"/>
    <property type="match status" value="1"/>
</dbReference>
<feature type="domain" description="HTH tetR-type" evidence="5">
    <location>
        <begin position="18"/>
        <end position="78"/>
    </location>
</feature>
<dbReference type="InterPro" id="IPR023772">
    <property type="entry name" value="DNA-bd_HTH_TetR-type_CS"/>
</dbReference>
<dbReference type="Pfam" id="PF00440">
    <property type="entry name" value="TetR_N"/>
    <property type="match status" value="1"/>
</dbReference>
<dbReference type="Proteomes" id="UP001595867">
    <property type="component" value="Unassembled WGS sequence"/>
</dbReference>
<keyword evidence="2 4" id="KW-0238">DNA-binding</keyword>
<dbReference type="PANTHER" id="PTHR30055">
    <property type="entry name" value="HTH-TYPE TRANSCRIPTIONAL REGULATOR RUTR"/>
    <property type="match status" value="1"/>
</dbReference>
<reference evidence="7" key="1">
    <citation type="journal article" date="2019" name="Int. J. Syst. Evol. Microbiol.">
        <title>The Global Catalogue of Microorganisms (GCM) 10K type strain sequencing project: providing services to taxonomists for standard genome sequencing and annotation.</title>
        <authorList>
            <consortium name="The Broad Institute Genomics Platform"/>
            <consortium name="The Broad Institute Genome Sequencing Center for Infectious Disease"/>
            <person name="Wu L."/>
            <person name="Ma J."/>
        </authorList>
    </citation>
    <scope>NUCLEOTIDE SEQUENCE [LARGE SCALE GENOMIC DNA]</scope>
    <source>
        <strain evidence="7">TBRC 5832</strain>
    </source>
</reference>
<dbReference type="PANTHER" id="PTHR30055:SF148">
    <property type="entry name" value="TETR-FAMILY TRANSCRIPTIONAL REGULATOR"/>
    <property type="match status" value="1"/>
</dbReference>
<dbReference type="Pfam" id="PF16859">
    <property type="entry name" value="TetR_C_11"/>
    <property type="match status" value="1"/>
</dbReference>